<sequence length="380" mass="42647">MLYPLLLFLILPCALTLELRYHSNREIEQYLLQLNASNPDITYLYSIGQSVNGQQLWVLALGLSPRNHTIGIPEFKYVGNMHGNEALGRVVLLQLIDDLVQGFRNKELWSLQLLNSTRIHILPTMNPDGYDSSNTDCTYSTGRFNANGIDLNRNFPDAFAGLRRKQPVDEEKREAEVRAVMAWLEMENFVLSANLHGGALVASYPYDNSNGGGELVSGASVSPDNDVFVHLAKVYSYNHGSMHKGDRCSDSRPFLDGITNGYQWYPLEGGMQDYNYVWAQCLELTLEISCCKFPPVKDLPGMWTENKKALLAFIKQVHLGQYICPSVNLPVCIHVSLSVYKPASLYLSVFISLSFSVHLFACFCVSSPMHSSTFILTCQH</sequence>
<evidence type="ECO:0000256" key="10">
    <source>
        <dbReference type="PROSITE-ProRule" id="PRU01379"/>
    </source>
</evidence>
<dbReference type="GO" id="GO:0008270">
    <property type="term" value="F:zinc ion binding"/>
    <property type="evidence" value="ECO:0007669"/>
    <property type="project" value="InterPro"/>
</dbReference>
<accession>A0AAV1F0T9</accession>
<evidence type="ECO:0000256" key="7">
    <source>
        <dbReference type="ARBA" id="ARBA00022833"/>
    </source>
</evidence>
<feature type="domain" description="Peptidase M14" evidence="12">
    <location>
        <begin position="20"/>
        <end position="317"/>
    </location>
</feature>
<protein>
    <recommendedName>
        <fullName evidence="12">Peptidase M14 domain-containing protein</fullName>
    </recommendedName>
</protein>
<comment type="similarity">
    <text evidence="2 10">Belongs to the peptidase M14 family.</text>
</comment>
<dbReference type="AlphaFoldDB" id="A0AAV1F0T9"/>
<dbReference type="PROSITE" id="PS52035">
    <property type="entry name" value="PEPTIDASE_M14"/>
    <property type="match status" value="1"/>
</dbReference>
<dbReference type="InterPro" id="IPR057247">
    <property type="entry name" value="CARBOXYPEPT_ZN_2"/>
</dbReference>
<evidence type="ECO:0000256" key="5">
    <source>
        <dbReference type="ARBA" id="ARBA00022723"/>
    </source>
</evidence>
<dbReference type="FunFam" id="3.40.630.10:FF:000020">
    <property type="entry name" value="Carboxypeptidase D"/>
    <property type="match status" value="1"/>
</dbReference>
<dbReference type="SUPFAM" id="SSF53187">
    <property type="entry name" value="Zn-dependent exopeptidases"/>
    <property type="match status" value="1"/>
</dbReference>
<evidence type="ECO:0000313" key="14">
    <source>
        <dbReference type="Proteomes" id="UP001178508"/>
    </source>
</evidence>
<dbReference type="InterPro" id="IPR050753">
    <property type="entry name" value="Peptidase_M14_domain"/>
</dbReference>
<dbReference type="EMBL" id="OY660867">
    <property type="protein sequence ID" value="CAJ1054633.1"/>
    <property type="molecule type" value="Genomic_DNA"/>
</dbReference>
<dbReference type="Proteomes" id="UP001178508">
    <property type="component" value="Chromosome 4"/>
</dbReference>
<evidence type="ECO:0000256" key="6">
    <source>
        <dbReference type="ARBA" id="ARBA00022801"/>
    </source>
</evidence>
<dbReference type="GO" id="GO:0005615">
    <property type="term" value="C:extracellular space"/>
    <property type="evidence" value="ECO:0007669"/>
    <property type="project" value="TreeGrafter"/>
</dbReference>
<dbReference type="PROSITE" id="PS00133">
    <property type="entry name" value="CARBOXYPEPT_ZN_2"/>
    <property type="match status" value="1"/>
</dbReference>
<gene>
    <name evidence="13" type="ORF">XNOV1_A043312</name>
</gene>
<evidence type="ECO:0000256" key="1">
    <source>
        <dbReference type="ARBA" id="ARBA00001947"/>
    </source>
</evidence>
<dbReference type="GO" id="GO:0004181">
    <property type="term" value="F:metallocarboxypeptidase activity"/>
    <property type="evidence" value="ECO:0007669"/>
    <property type="project" value="InterPro"/>
</dbReference>
<feature type="chain" id="PRO_5044010168" description="Peptidase M14 domain-containing protein" evidence="11">
    <location>
        <begin position="17"/>
        <end position="380"/>
    </location>
</feature>
<dbReference type="PROSITE" id="PS00132">
    <property type="entry name" value="CARBOXYPEPT_ZN_1"/>
    <property type="match status" value="1"/>
</dbReference>
<keyword evidence="6" id="KW-0378">Hydrolase</keyword>
<dbReference type="PANTHER" id="PTHR11532:SF84">
    <property type="entry name" value="CARBOXYPEPTIDASE M"/>
    <property type="match status" value="1"/>
</dbReference>
<dbReference type="PANTHER" id="PTHR11532">
    <property type="entry name" value="PROTEASE M14 CARBOXYPEPTIDASE"/>
    <property type="match status" value="1"/>
</dbReference>
<keyword evidence="8" id="KW-0482">Metalloprotease</keyword>
<evidence type="ECO:0000256" key="2">
    <source>
        <dbReference type="ARBA" id="ARBA00005988"/>
    </source>
</evidence>
<dbReference type="SMART" id="SM00631">
    <property type="entry name" value="Zn_pept"/>
    <property type="match status" value="1"/>
</dbReference>
<dbReference type="InterPro" id="IPR057246">
    <property type="entry name" value="CARBOXYPEPT_ZN_1"/>
</dbReference>
<evidence type="ECO:0000256" key="3">
    <source>
        <dbReference type="ARBA" id="ARBA00022645"/>
    </source>
</evidence>
<keyword evidence="4" id="KW-0645">Protease</keyword>
<keyword evidence="9" id="KW-0325">Glycoprotein</keyword>
<keyword evidence="11" id="KW-0732">Signal</keyword>
<keyword evidence="3" id="KW-0121">Carboxypeptidase</keyword>
<name>A0AAV1F0T9_XYRNO</name>
<dbReference type="InterPro" id="IPR000834">
    <property type="entry name" value="Peptidase_M14"/>
</dbReference>
<comment type="cofactor">
    <cofactor evidence="1">
        <name>Zn(2+)</name>
        <dbReference type="ChEBI" id="CHEBI:29105"/>
    </cofactor>
</comment>
<evidence type="ECO:0000256" key="4">
    <source>
        <dbReference type="ARBA" id="ARBA00022670"/>
    </source>
</evidence>
<feature type="active site" description="Proton donor/acceptor" evidence="10">
    <location>
        <position position="287"/>
    </location>
</feature>
<organism evidence="13 14">
    <name type="scientific">Xyrichtys novacula</name>
    <name type="common">Pearly razorfish</name>
    <name type="synonym">Hemipteronotus novacula</name>
    <dbReference type="NCBI Taxonomy" id="13765"/>
    <lineage>
        <taxon>Eukaryota</taxon>
        <taxon>Metazoa</taxon>
        <taxon>Chordata</taxon>
        <taxon>Craniata</taxon>
        <taxon>Vertebrata</taxon>
        <taxon>Euteleostomi</taxon>
        <taxon>Actinopterygii</taxon>
        <taxon>Neopterygii</taxon>
        <taxon>Teleostei</taxon>
        <taxon>Neoteleostei</taxon>
        <taxon>Acanthomorphata</taxon>
        <taxon>Eupercaria</taxon>
        <taxon>Labriformes</taxon>
        <taxon>Labridae</taxon>
        <taxon>Xyrichtys</taxon>
    </lineage>
</organism>
<evidence type="ECO:0000256" key="8">
    <source>
        <dbReference type="ARBA" id="ARBA00023049"/>
    </source>
</evidence>
<evidence type="ECO:0000259" key="12">
    <source>
        <dbReference type="PROSITE" id="PS52035"/>
    </source>
</evidence>
<keyword evidence="5" id="KW-0479">Metal-binding</keyword>
<dbReference type="Pfam" id="PF00246">
    <property type="entry name" value="Peptidase_M14"/>
    <property type="match status" value="1"/>
</dbReference>
<evidence type="ECO:0000313" key="13">
    <source>
        <dbReference type="EMBL" id="CAJ1054633.1"/>
    </source>
</evidence>
<keyword evidence="7" id="KW-0862">Zinc</keyword>
<reference evidence="13" key="1">
    <citation type="submission" date="2023-08" db="EMBL/GenBank/DDBJ databases">
        <authorList>
            <person name="Alioto T."/>
            <person name="Alioto T."/>
            <person name="Gomez Garrido J."/>
        </authorList>
    </citation>
    <scope>NUCLEOTIDE SEQUENCE</scope>
</reference>
<evidence type="ECO:0000256" key="11">
    <source>
        <dbReference type="SAM" id="SignalP"/>
    </source>
</evidence>
<dbReference type="GO" id="GO:0006518">
    <property type="term" value="P:peptide metabolic process"/>
    <property type="evidence" value="ECO:0007669"/>
    <property type="project" value="TreeGrafter"/>
</dbReference>
<dbReference type="GO" id="GO:0016485">
    <property type="term" value="P:protein processing"/>
    <property type="evidence" value="ECO:0007669"/>
    <property type="project" value="TreeGrafter"/>
</dbReference>
<proteinExistence type="inferred from homology"/>
<dbReference type="Gene3D" id="3.40.630.10">
    <property type="entry name" value="Zn peptidases"/>
    <property type="match status" value="1"/>
</dbReference>
<feature type="signal peptide" evidence="11">
    <location>
        <begin position="1"/>
        <end position="16"/>
    </location>
</feature>
<keyword evidence="14" id="KW-1185">Reference proteome</keyword>
<dbReference type="PRINTS" id="PR00765">
    <property type="entry name" value="CRBOXYPTASEA"/>
</dbReference>
<evidence type="ECO:0000256" key="9">
    <source>
        <dbReference type="ARBA" id="ARBA00023180"/>
    </source>
</evidence>